<comment type="caution">
    <text evidence="8">The sequence shown here is derived from an EMBL/GenBank/DDBJ whole genome shotgun (WGS) entry which is preliminary data.</text>
</comment>
<dbReference type="CDD" id="cd03768">
    <property type="entry name" value="SR_ResInv"/>
    <property type="match status" value="1"/>
</dbReference>
<evidence type="ECO:0000256" key="4">
    <source>
        <dbReference type="ARBA" id="ARBA00023172"/>
    </source>
</evidence>
<dbReference type="PANTHER" id="PTHR30461:SF2">
    <property type="entry name" value="SERINE RECOMBINASE PINE-RELATED"/>
    <property type="match status" value="1"/>
</dbReference>
<protein>
    <submittedName>
        <fullName evidence="8">Recombinase family protein</fullName>
    </submittedName>
</protein>
<feature type="domain" description="Resolvase/invertase-type recombinase catalytic" evidence="7">
    <location>
        <begin position="1"/>
        <end position="138"/>
    </location>
</feature>
<gene>
    <name evidence="8" type="ORF">RAE03_00865</name>
</gene>
<organism evidence="8 9">
    <name type="scientific">Corynebacterium tuberculostearicum</name>
    <dbReference type="NCBI Taxonomy" id="38304"/>
    <lineage>
        <taxon>Bacteria</taxon>
        <taxon>Bacillati</taxon>
        <taxon>Actinomycetota</taxon>
        <taxon>Actinomycetes</taxon>
        <taxon>Mycobacteriales</taxon>
        <taxon>Corynebacteriaceae</taxon>
        <taxon>Corynebacterium</taxon>
    </lineage>
</organism>
<dbReference type="Proteomes" id="UP001185706">
    <property type="component" value="Unassembled WGS sequence"/>
</dbReference>
<dbReference type="GO" id="GO:0015074">
    <property type="term" value="P:DNA integration"/>
    <property type="evidence" value="ECO:0007669"/>
    <property type="project" value="UniProtKB-KW"/>
</dbReference>
<evidence type="ECO:0000313" key="9">
    <source>
        <dbReference type="Proteomes" id="UP001185706"/>
    </source>
</evidence>
<comment type="similarity">
    <text evidence="1">Belongs to the site-specific recombinase resolvase family.</text>
</comment>
<dbReference type="GO" id="GO:0000150">
    <property type="term" value="F:DNA strand exchange activity"/>
    <property type="evidence" value="ECO:0007669"/>
    <property type="project" value="InterPro"/>
</dbReference>
<dbReference type="InterPro" id="IPR009057">
    <property type="entry name" value="Homeodomain-like_sf"/>
</dbReference>
<evidence type="ECO:0000256" key="5">
    <source>
        <dbReference type="PIRSR" id="PIRSR606118-50"/>
    </source>
</evidence>
<evidence type="ECO:0000256" key="6">
    <source>
        <dbReference type="PROSITE-ProRule" id="PRU10137"/>
    </source>
</evidence>
<name>A0AAE4NK80_9CORY</name>
<evidence type="ECO:0000259" key="7">
    <source>
        <dbReference type="PROSITE" id="PS51736"/>
    </source>
</evidence>
<dbReference type="InterPro" id="IPR036162">
    <property type="entry name" value="Resolvase-like_N_sf"/>
</dbReference>
<dbReference type="AlphaFoldDB" id="A0AAE4NK80"/>
<dbReference type="RefSeq" id="WP_316992963.1">
    <property type="nucleotide sequence ID" value="NZ_JAVBIB010000001.1"/>
</dbReference>
<dbReference type="GO" id="GO:0003677">
    <property type="term" value="F:DNA binding"/>
    <property type="evidence" value="ECO:0007669"/>
    <property type="project" value="UniProtKB-KW"/>
</dbReference>
<dbReference type="Pfam" id="PF02796">
    <property type="entry name" value="HTH_7"/>
    <property type="match status" value="1"/>
</dbReference>
<reference evidence="8" key="1">
    <citation type="submission" date="2023-08" db="EMBL/GenBank/DDBJ databases">
        <title>Genomic characterization of the C. tuberculostearicum species complex, a ubiquitous member of the human skin microbiome.</title>
        <authorList>
            <person name="Ahmed N."/>
            <person name="Deming C."/>
            <person name="Conlan S."/>
            <person name="Segre J."/>
        </authorList>
    </citation>
    <scope>NUCLEOTIDE SEQUENCE</scope>
    <source>
        <strain evidence="8">CTNIH22</strain>
    </source>
</reference>
<dbReference type="SUPFAM" id="SSF53041">
    <property type="entry name" value="Resolvase-like"/>
    <property type="match status" value="1"/>
</dbReference>
<dbReference type="CDD" id="cd00569">
    <property type="entry name" value="HTH_Hin_like"/>
    <property type="match status" value="1"/>
</dbReference>
<evidence type="ECO:0000256" key="1">
    <source>
        <dbReference type="ARBA" id="ARBA00009913"/>
    </source>
</evidence>
<dbReference type="Gene3D" id="1.10.10.60">
    <property type="entry name" value="Homeodomain-like"/>
    <property type="match status" value="1"/>
</dbReference>
<evidence type="ECO:0000256" key="3">
    <source>
        <dbReference type="ARBA" id="ARBA00023125"/>
    </source>
</evidence>
<keyword evidence="2" id="KW-0229">DNA integration</keyword>
<dbReference type="SMART" id="SM00857">
    <property type="entry name" value="Resolvase"/>
    <property type="match status" value="1"/>
</dbReference>
<accession>A0AAE4NK80</accession>
<feature type="active site" description="O-(5'-phospho-DNA)-serine intermediate" evidence="5 6">
    <location>
        <position position="9"/>
    </location>
</feature>
<evidence type="ECO:0000256" key="2">
    <source>
        <dbReference type="ARBA" id="ARBA00022908"/>
    </source>
</evidence>
<sequence>MLIGYARVSTARQGQSLDTQREALLDAGCGPKHIYSDTISGAKWSRPGLDDALAYMRPDDTLVVTRLDRLGRNLVETVTTVSDLADNSINVRVLEPALDTSRPADKVVINVMASLAEWERDLLIQRTREGVAHARAQGRVAGPKPKLTKEQKQQAAMLVENGQSVMSVARGFNVSRQTIYRAIHEVEADAKKA</sequence>
<dbReference type="InterPro" id="IPR006119">
    <property type="entry name" value="Resolv_N"/>
</dbReference>
<keyword evidence="4" id="KW-0233">DNA recombination</keyword>
<dbReference type="SUPFAM" id="SSF46689">
    <property type="entry name" value="Homeodomain-like"/>
    <property type="match status" value="1"/>
</dbReference>
<evidence type="ECO:0000313" key="8">
    <source>
        <dbReference type="EMBL" id="MDV2418334.1"/>
    </source>
</evidence>
<dbReference type="PROSITE" id="PS51736">
    <property type="entry name" value="RECOMBINASES_3"/>
    <property type="match status" value="1"/>
</dbReference>
<dbReference type="InterPro" id="IPR006118">
    <property type="entry name" value="Recombinase_CS"/>
</dbReference>
<dbReference type="PANTHER" id="PTHR30461">
    <property type="entry name" value="DNA-INVERTASE FROM LAMBDOID PROPHAGE"/>
    <property type="match status" value="1"/>
</dbReference>
<keyword evidence="3" id="KW-0238">DNA-binding</keyword>
<dbReference type="Gene3D" id="3.40.50.1390">
    <property type="entry name" value="Resolvase, N-terminal catalytic domain"/>
    <property type="match status" value="1"/>
</dbReference>
<proteinExistence type="inferred from homology"/>
<dbReference type="PROSITE" id="PS00397">
    <property type="entry name" value="RECOMBINASES_1"/>
    <property type="match status" value="1"/>
</dbReference>
<dbReference type="InterPro" id="IPR050639">
    <property type="entry name" value="SSR_resolvase"/>
</dbReference>
<dbReference type="InterPro" id="IPR006120">
    <property type="entry name" value="Resolvase_HTH_dom"/>
</dbReference>
<dbReference type="EMBL" id="JAVBIB010000001">
    <property type="protein sequence ID" value="MDV2418334.1"/>
    <property type="molecule type" value="Genomic_DNA"/>
</dbReference>
<dbReference type="Pfam" id="PF00239">
    <property type="entry name" value="Resolvase"/>
    <property type="match status" value="1"/>
</dbReference>